<protein>
    <submittedName>
        <fullName evidence="2">Uncharacterized protein</fullName>
    </submittedName>
</protein>
<comment type="caution">
    <text evidence="2">The sequence shown here is derived from an EMBL/GenBank/DDBJ whole genome shotgun (WGS) entry which is preliminary data.</text>
</comment>
<name>A0A818Z445_9BILA</name>
<dbReference type="EMBL" id="CAJOBE010001615">
    <property type="protein sequence ID" value="CAF3759612.1"/>
    <property type="molecule type" value="Genomic_DNA"/>
</dbReference>
<dbReference type="Proteomes" id="UP000663874">
    <property type="component" value="Unassembled WGS sequence"/>
</dbReference>
<accession>A0A818Z445</accession>
<dbReference type="EMBL" id="CAJNOU010007595">
    <property type="protein sequence ID" value="CAF1527059.1"/>
    <property type="molecule type" value="Genomic_DNA"/>
</dbReference>
<evidence type="ECO:0000313" key="2">
    <source>
        <dbReference type="EMBL" id="CAF3759612.1"/>
    </source>
</evidence>
<gene>
    <name evidence="2" type="ORF">FNK824_LOCUS12723</name>
    <name evidence="1" type="ORF">SEV965_LOCUS37320</name>
</gene>
<evidence type="ECO:0000313" key="3">
    <source>
        <dbReference type="Proteomes" id="UP000663874"/>
    </source>
</evidence>
<evidence type="ECO:0000313" key="1">
    <source>
        <dbReference type="EMBL" id="CAF1527059.1"/>
    </source>
</evidence>
<reference evidence="2" key="1">
    <citation type="submission" date="2021-02" db="EMBL/GenBank/DDBJ databases">
        <authorList>
            <person name="Nowell W R."/>
        </authorList>
    </citation>
    <scope>NUCLEOTIDE SEQUENCE</scope>
</reference>
<organism evidence="2 3">
    <name type="scientific">Rotaria sordida</name>
    <dbReference type="NCBI Taxonomy" id="392033"/>
    <lineage>
        <taxon>Eukaryota</taxon>
        <taxon>Metazoa</taxon>
        <taxon>Spiralia</taxon>
        <taxon>Gnathifera</taxon>
        <taxon>Rotifera</taxon>
        <taxon>Eurotatoria</taxon>
        <taxon>Bdelloidea</taxon>
        <taxon>Philodinida</taxon>
        <taxon>Philodinidae</taxon>
        <taxon>Rotaria</taxon>
    </lineage>
</organism>
<proteinExistence type="predicted"/>
<dbReference type="AlphaFoldDB" id="A0A818Z445"/>
<sequence length="105" mass="11555">MVLNVHNSSDKVSAFITTIQSDINKIRKQIDSCKCSKESVHLKPSIVDSNQLQQSIITKPHVVDKSSSSSITASPTTISQELVNQTEKIDHNNTIDIAQVINRPS</sequence>
<dbReference type="Proteomes" id="UP000663889">
    <property type="component" value="Unassembled WGS sequence"/>
</dbReference>